<protein>
    <submittedName>
        <fullName evidence="1">Uncharacterized protein</fullName>
    </submittedName>
</protein>
<keyword evidence="2" id="KW-1185">Reference proteome</keyword>
<gene>
    <name evidence="1" type="ORF">PLOB_00050094</name>
</gene>
<dbReference type="PANTHER" id="PTHR47510:SF3">
    <property type="entry name" value="ENDO_EXONUCLEASE_PHOSPHATASE DOMAIN-CONTAINING PROTEIN"/>
    <property type="match status" value="1"/>
</dbReference>
<sequence>MVNFATRGTSIFDNCLTNHPELFNDPLRFQALIKTDHWSVITSPGNKIKPIRTKCCFRDFREHLKIKFTLELQDFDETPMINAPDIEIATNIFSNDPGKELHYLMDKCFPVTRVVMSSRDPPWITPPFKYLLRKKTRATDNGHVHKVGDLSSKVYKLIGENRKNWGRSGAQGSLHWWRRVDEITLRKLKSQPYLENEFLAGLNDYFRDLCNDENYVKPVPLEVNPETHPPPDLQEFAVMMALSKL</sequence>
<reference evidence="1 2" key="1">
    <citation type="submission" date="2022-05" db="EMBL/GenBank/DDBJ databases">
        <authorList>
            <consortium name="Genoscope - CEA"/>
            <person name="William W."/>
        </authorList>
    </citation>
    <scope>NUCLEOTIDE SEQUENCE [LARGE SCALE GENOMIC DNA]</scope>
</reference>
<evidence type="ECO:0000313" key="2">
    <source>
        <dbReference type="Proteomes" id="UP001159405"/>
    </source>
</evidence>
<organism evidence="1 2">
    <name type="scientific">Porites lobata</name>
    <dbReference type="NCBI Taxonomy" id="104759"/>
    <lineage>
        <taxon>Eukaryota</taxon>
        <taxon>Metazoa</taxon>
        <taxon>Cnidaria</taxon>
        <taxon>Anthozoa</taxon>
        <taxon>Hexacorallia</taxon>
        <taxon>Scleractinia</taxon>
        <taxon>Fungiina</taxon>
        <taxon>Poritidae</taxon>
        <taxon>Porites</taxon>
    </lineage>
</organism>
<dbReference type="EMBL" id="CALNXK010000099">
    <property type="protein sequence ID" value="CAH3154612.1"/>
    <property type="molecule type" value="Genomic_DNA"/>
</dbReference>
<feature type="non-terminal residue" evidence="1">
    <location>
        <position position="245"/>
    </location>
</feature>
<proteinExistence type="predicted"/>
<accession>A0ABN8Q0C3</accession>
<evidence type="ECO:0000313" key="1">
    <source>
        <dbReference type="EMBL" id="CAH3154612.1"/>
    </source>
</evidence>
<dbReference type="PANTHER" id="PTHR47510">
    <property type="entry name" value="REVERSE TRANSCRIPTASE DOMAIN-CONTAINING PROTEIN"/>
    <property type="match status" value="1"/>
</dbReference>
<name>A0ABN8Q0C3_9CNID</name>
<dbReference type="Proteomes" id="UP001159405">
    <property type="component" value="Unassembled WGS sequence"/>
</dbReference>
<comment type="caution">
    <text evidence="1">The sequence shown here is derived from an EMBL/GenBank/DDBJ whole genome shotgun (WGS) entry which is preliminary data.</text>
</comment>